<organism evidence="9 10">
    <name type="scientific">Candidatus Pullibacteroides excrementavium</name>
    <dbReference type="NCBI Taxonomy" id="2840905"/>
    <lineage>
        <taxon>Bacteria</taxon>
        <taxon>Pseudomonadati</taxon>
        <taxon>Bacteroidota</taxon>
        <taxon>Bacteroidia</taxon>
        <taxon>Bacteroidales</taxon>
        <taxon>Candidatus Pullibacteroides</taxon>
    </lineage>
</organism>
<feature type="chain" id="PRO_5039720968" evidence="8">
    <location>
        <begin position="25"/>
        <end position="318"/>
    </location>
</feature>
<reference evidence="9" key="1">
    <citation type="submission" date="2020-10" db="EMBL/GenBank/DDBJ databases">
        <authorList>
            <person name="Gilroy R."/>
        </authorList>
    </citation>
    <scope>NUCLEOTIDE SEQUENCE</scope>
    <source>
        <strain evidence="9">2889</strain>
    </source>
</reference>
<dbReference type="PROSITE" id="PS51257">
    <property type="entry name" value="PROKAR_LIPOPROTEIN"/>
    <property type="match status" value="1"/>
</dbReference>
<evidence type="ECO:0000256" key="4">
    <source>
        <dbReference type="ARBA" id="ARBA00023136"/>
    </source>
</evidence>
<gene>
    <name evidence="9" type="ORF">IAB08_03140</name>
</gene>
<evidence type="ECO:0000256" key="1">
    <source>
        <dbReference type="ARBA" id="ARBA00004442"/>
    </source>
</evidence>
<evidence type="ECO:0000256" key="3">
    <source>
        <dbReference type="ARBA" id="ARBA00022729"/>
    </source>
</evidence>
<dbReference type="Proteomes" id="UP000823612">
    <property type="component" value="Unassembled WGS sequence"/>
</dbReference>
<keyword evidence="4" id="KW-0472">Membrane</keyword>
<evidence type="ECO:0000256" key="7">
    <source>
        <dbReference type="ARBA" id="ARBA00023288"/>
    </source>
</evidence>
<dbReference type="EMBL" id="JADIMZ010000041">
    <property type="protein sequence ID" value="MBO8432277.1"/>
    <property type="molecule type" value="Genomic_DNA"/>
</dbReference>
<dbReference type="InterPro" id="IPR014941">
    <property type="entry name" value="FimB/Mfa2/Mfa3"/>
</dbReference>
<dbReference type="Gene3D" id="2.60.40.2090">
    <property type="match status" value="1"/>
</dbReference>
<sequence length="318" mass="35688">MKRSYGKLLALVLVGMGSSCSAVYEDLDPCQQNVGFVYDYNMSFADAFPASPMPMNLYVFDQDSLFVTTYSGSAMELSNGMYGMPVSMPAGTYQLVAWGGNTDDLYETSPLTEGVSSMKDFSIRLRRQENGQLQQKQGLGNLLQGVSSIEIDSTDHSQATVHLMNNTKQLVFLIQTEDGDTLHEGDYRFSITANNGKMAFNNELLDDDPVIYTEFFKNSLSQDGLDVLKAEVNTLRLMADQEARLQIFANESKGNILDIDLVAYLKMFKSTYYNNMSDQEWLDRNSSFNIVFFLDQRTGMITTLQIGPWKIVLVDTDL</sequence>
<name>A0A9D9H1T5_9BACT</name>
<evidence type="ECO:0000256" key="6">
    <source>
        <dbReference type="ARBA" id="ARBA00023237"/>
    </source>
</evidence>
<comment type="subcellular location">
    <subcellularLocation>
        <location evidence="1">Cell outer membrane</location>
    </subcellularLocation>
</comment>
<evidence type="ECO:0000313" key="9">
    <source>
        <dbReference type="EMBL" id="MBO8432277.1"/>
    </source>
</evidence>
<evidence type="ECO:0000256" key="2">
    <source>
        <dbReference type="ARBA" id="ARBA00007248"/>
    </source>
</evidence>
<evidence type="ECO:0000313" key="10">
    <source>
        <dbReference type="Proteomes" id="UP000823612"/>
    </source>
</evidence>
<dbReference type="GO" id="GO:0009279">
    <property type="term" value="C:cell outer membrane"/>
    <property type="evidence" value="ECO:0007669"/>
    <property type="project" value="UniProtKB-SubCell"/>
</dbReference>
<keyword evidence="5" id="KW-0564">Palmitate</keyword>
<dbReference type="AlphaFoldDB" id="A0A9D9H1T5"/>
<keyword evidence="6" id="KW-0998">Cell outer membrane</keyword>
<dbReference type="Pfam" id="PF08842">
    <property type="entry name" value="Mfa2"/>
    <property type="match status" value="1"/>
</dbReference>
<dbReference type="Gene3D" id="2.60.40.2100">
    <property type="match status" value="1"/>
</dbReference>
<keyword evidence="7" id="KW-0449">Lipoprotein</keyword>
<keyword evidence="3 8" id="KW-0732">Signal</keyword>
<accession>A0A9D9H1T5</accession>
<feature type="signal peptide" evidence="8">
    <location>
        <begin position="1"/>
        <end position="24"/>
    </location>
</feature>
<protein>
    <submittedName>
        <fullName evidence="9">FimB/Mfa2 family fimbrial subunit</fullName>
    </submittedName>
</protein>
<proteinExistence type="inferred from homology"/>
<evidence type="ECO:0000256" key="8">
    <source>
        <dbReference type="SAM" id="SignalP"/>
    </source>
</evidence>
<comment type="similarity">
    <text evidence="2">Belongs to the bacteroidetes fimbrillin superfamily. FimB/Mfa2 family.</text>
</comment>
<evidence type="ECO:0000256" key="5">
    <source>
        <dbReference type="ARBA" id="ARBA00023139"/>
    </source>
</evidence>
<comment type="caution">
    <text evidence="9">The sequence shown here is derived from an EMBL/GenBank/DDBJ whole genome shotgun (WGS) entry which is preliminary data.</text>
</comment>
<reference evidence="9" key="2">
    <citation type="journal article" date="2021" name="PeerJ">
        <title>Extensive microbial diversity within the chicken gut microbiome revealed by metagenomics and culture.</title>
        <authorList>
            <person name="Gilroy R."/>
            <person name="Ravi A."/>
            <person name="Getino M."/>
            <person name="Pursley I."/>
            <person name="Horton D.L."/>
            <person name="Alikhan N.F."/>
            <person name="Baker D."/>
            <person name="Gharbi K."/>
            <person name="Hall N."/>
            <person name="Watson M."/>
            <person name="Adriaenssens E.M."/>
            <person name="Foster-Nyarko E."/>
            <person name="Jarju S."/>
            <person name="Secka A."/>
            <person name="Antonio M."/>
            <person name="Oren A."/>
            <person name="Chaudhuri R.R."/>
            <person name="La Ragione R."/>
            <person name="Hildebrand F."/>
            <person name="Pallen M.J."/>
        </authorList>
    </citation>
    <scope>NUCLEOTIDE SEQUENCE</scope>
    <source>
        <strain evidence="9">2889</strain>
    </source>
</reference>